<name>A0A2R5GXC5_9STRA</name>
<dbReference type="Proteomes" id="UP000241890">
    <property type="component" value="Unassembled WGS sequence"/>
</dbReference>
<evidence type="ECO:0000256" key="1">
    <source>
        <dbReference type="SAM" id="Coils"/>
    </source>
</evidence>
<feature type="compositionally biased region" description="Low complexity" evidence="2">
    <location>
        <begin position="530"/>
        <end position="545"/>
    </location>
</feature>
<gene>
    <name evidence="3" type="ORF">FCC1311_095662</name>
</gene>
<evidence type="ECO:0000313" key="3">
    <source>
        <dbReference type="EMBL" id="GBG33343.1"/>
    </source>
</evidence>
<keyword evidence="1" id="KW-0175">Coiled coil</keyword>
<reference evidence="3 4" key="1">
    <citation type="submission" date="2017-12" db="EMBL/GenBank/DDBJ databases">
        <title>Sequencing, de novo assembly and annotation of complete genome of a new Thraustochytrid species, strain FCC1311.</title>
        <authorList>
            <person name="Sedici K."/>
            <person name="Godart F."/>
            <person name="Aiese Cigliano R."/>
            <person name="Sanseverino W."/>
            <person name="Barakat M."/>
            <person name="Ortet P."/>
            <person name="Marechal E."/>
            <person name="Cagnac O."/>
            <person name="Amato A."/>
        </authorList>
    </citation>
    <scope>NUCLEOTIDE SEQUENCE [LARGE SCALE GENOMIC DNA]</scope>
</reference>
<feature type="region of interest" description="Disordered" evidence="2">
    <location>
        <begin position="583"/>
        <end position="726"/>
    </location>
</feature>
<comment type="caution">
    <text evidence="3">The sequence shown here is derived from an EMBL/GenBank/DDBJ whole genome shotgun (WGS) entry which is preliminary data.</text>
</comment>
<feature type="compositionally biased region" description="Basic and acidic residues" evidence="2">
    <location>
        <begin position="547"/>
        <end position="559"/>
    </location>
</feature>
<keyword evidence="4" id="KW-1185">Reference proteome</keyword>
<organism evidence="3 4">
    <name type="scientific">Hondaea fermentalgiana</name>
    <dbReference type="NCBI Taxonomy" id="2315210"/>
    <lineage>
        <taxon>Eukaryota</taxon>
        <taxon>Sar</taxon>
        <taxon>Stramenopiles</taxon>
        <taxon>Bigyra</taxon>
        <taxon>Labyrinthulomycetes</taxon>
        <taxon>Thraustochytrida</taxon>
        <taxon>Thraustochytriidae</taxon>
        <taxon>Hondaea</taxon>
    </lineage>
</organism>
<dbReference type="EMBL" id="BEYU01000154">
    <property type="protein sequence ID" value="GBG33343.1"/>
    <property type="molecule type" value="Genomic_DNA"/>
</dbReference>
<evidence type="ECO:0000313" key="4">
    <source>
        <dbReference type="Proteomes" id="UP000241890"/>
    </source>
</evidence>
<feature type="compositionally biased region" description="Acidic residues" evidence="2">
    <location>
        <begin position="599"/>
        <end position="633"/>
    </location>
</feature>
<feature type="compositionally biased region" description="Basic and acidic residues" evidence="2">
    <location>
        <begin position="656"/>
        <end position="675"/>
    </location>
</feature>
<evidence type="ECO:0000256" key="2">
    <source>
        <dbReference type="SAM" id="MobiDB-lite"/>
    </source>
</evidence>
<feature type="region of interest" description="Disordered" evidence="2">
    <location>
        <begin position="523"/>
        <end position="568"/>
    </location>
</feature>
<dbReference type="AlphaFoldDB" id="A0A2R5GXC5"/>
<proteinExistence type="predicted"/>
<accession>A0A2R5GXC5</accession>
<feature type="compositionally biased region" description="Basic and acidic residues" evidence="2">
    <location>
        <begin position="453"/>
        <end position="463"/>
    </location>
</feature>
<feature type="region of interest" description="Disordered" evidence="2">
    <location>
        <begin position="448"/>
        <end position="473"/>
    </location>
</feature>
<feature type="coiled-coil region" evidence="1">
    <location>
        <begin position="46"/>
        <end position="136"/>
    </location>
</feature>
<protein>
    <submittedName>
        <fullName evidence="3">Uncharacterized protein</fullName>
    </submittedName>
</protein>
<sequence length="744" mass="83009">MASSGAPDSKVSTGLDAVVSGELGQQGLVSRLREVLLSAEEQTFSIQSKERRLAEQATSLDNLRKESSGLREERDQLQHQLAELQSFAEKQQEHICKLQKSVQDAKKVRVGYEASLRGLEQRVRDLEEQIETRDVAQSKLQSELEHARLEGLAAAEKVRETEAILAQHKQTSERRTNELRKRCVSLQTAVGANEVELQSVRSEVASLRVGKQNALEEVSVLRDTEVAQKEALRHARGEASQSAERAAMLEKKITELEVQLKAQHVLVDEAHAEQTALEATLDKTRAKAAQDEELAAAKAQHLQNKLDALELERDEQVRTLEKGLHKARSELEKTNKARGEELAQEREAHAASVRGLTTRLNGLQRSLEQHQRLLQEARAERDETVEALSRAKAAQEELCGVVEKQNGEMAAIKAREEALTQALDEASKAAKAALAKANAKAQALEQDLQSAKRSAERADEELAAKSAESVDLSQELESLRKRAQDAADRLNASLQEERDMLTKVRKELGELQEERAREVQAFRERERKAASALQRAQQSAEASLQTEARKREVVETELRKNHKPRLAPLALAVDATSASPLSFVDARDDNVENVGVEADVVDDAEEDGEDGEEEDDEDDEEGEGEEEEEDKIESDEIKSHTAIRSVADILRRKHQRNDGSPRRRMEEEGHRRAGEADPLTSRVEDDQNKRKVRTNQQKMKRMQERSTYPSGSGGGPGNNQTVDLSPTEVKQYLDEILRDDNVSC</sequence>
<dbReference type="InParanoid" id="A0A2R5GXC5"/>